<dbReference type="InterPro" id="IPR012226">
    <property type="entry name" value="Diguanyl_cyclase/Pdiesterase"/>
</dbReference>
<dbReference type="FunFam" id="3.20.20.450:FF:000001">
    <property type="entry name" value="Cyclic di-GMP phosphodiesterase yahA"/>
    <property type="match status" value="1"/>
</dbReference>
<dbReference type="InterPro" id="IPR001610">
    <property type="entry name" value="PAC"/>
</dbReference>
<dbReference type="CDD" id="cd01948">
    <property type="entry name" value="EAL"/>
    <property type="match status" value="1"/>
</dbReference>
<evidence type="ECO:0000313" key="6">
    <source>
        <dbReference type="EMBL" id="RRS02460.1"/>
    </source>
</evidence>
<dbReference type="NCBIfam" id="TIGR00254">
    <property type="entry name" value="GGDEF"/>
    <property type="match status" value="1"/>
</dbReference>
<dbReference type="Gene3D" id="2.10.70.100">
    <property type="match status" value="1"/>
</dbReference>
<dbReference type="Gene3D" id="3.30.450.20">
    <property type="entry name" value="PAS domain"/>
    <property type="match status" value="2"/>
</dbReference>
<dbReference type="Pfam" id="PF08447">
    <property type="entry name" value="PAS_3"/>
    <property type="match status" value="1"/>
</dbReference>
<dbReference type="Pfam" id="PF00990">
    <property type="entry name" value="GGDEF"/>
    <property type="match status" value="1"/>
</dbReference>
<accession>A0A426V6N3</accession>
<comment type="caution">
    <text evidence="6">The sequence shown here is derived from an EMBL/GenBank/DDBJ whole genome shotgun (WGS) entry which is preliminary data.</text>
</comment>
<protein>
    <submittedName>
        <fullName evidence="6">EAL domain-containing protein</fullName>
    </submittedName>
</protein>
<dbReference type="PANTHER" id="PTHR44757">
    <property type="entry name" value="DIGUANYLATE CYCLASE DGCP"/>
    <property type="match status" value="1"/>
</dbReference>
<evidence type="ECO:0000259" key="2">
    <source>
        <dbReference type="PROSITE" id="PS50112"/>
    </source>
</evidence>
<dbReference type="CDD" id="cd01949">
    <property type="entry name" value="GGDEF"/>
    <property type="match status" value="1"/>
</dbReference>
<feature type="domain" description="EAL" evidence="4">
    <location>
        <begin position="497"/>
        <end position="751"/>
    </location>
</feature>
<dbReference type="InterPro" id="IPR035919">
    <property type="entry name" value="EAL_sf"/>
</dbReference>
<dbReference type="InterPro" id="IPR000160">
    <property type="entry name" value="GGDEF_dom"/>
</dbReference>
<dbReference type="SUPFAM" id="SSF141868">
    <property type="entry name" value="EAL domain-like"/>
    <property type="match status" value="1"/>
</dbReference>
<dbReference type="Gene3D" id="3.30.70.270">
    <property type="match status" value="1"/>
</dbReference>
<dbReference type="FunFam" id="3.30.70.270:FF:000001">
    <property type="entry name" value="Diguanylate cyclase domain protein"/>
    <property type="match status" value="1"/>
</dbReference>
<dbReference type="InterPro" id="IPR001633">
    <property type="entry name" value="EAL_dom"/>
</dbReference>
<dbReference type="NCBIfam" id="TIGR00229">
    <property type="entry name" value="sensory_box"/>
    <property type="match status" value="1"/>
</dbReference>
<organism evidence="6 7">
    <name type="scientific">Aquabacterium soli</name>
    <dbReference type="NCBI Taxonomy" id="2493092"/>
    <lineage>
        <taxon>Bacteria</taxon>
        <taxon>Pseudomonadati</taxon>
        <taxon>Pseudomonadota</taxon>
        <taxon>Betaproteobacteria</taxon>
        <taxon>Burkholderiales</taxon>
        <taxon>Aquabacterium</taxon>
    </lineage>
</organism>
<keyword evidence="7" id="KW-1185">Reference proteome</keyword>
<dbReference type="PROSITE" id="PS50112">
    <property type="entry name" value="PAS"/>
    <property type="match status" value="1"/>
</dbReference>
<dbReference type="SMART" id="SM00052">
    <property type="entry name" value="EAL"/>
    <property type="match status" value="1"/>
</dbReference>
<dbReference type="SMART" id="SM00267">
    <property type="entry name" value="GGDEF"/>
    <property type="match status" value="1"/>
</dbReference>
<proteinExistence type="predicted"/>
<dbReference type="InterPro" id="IPR013656">
    <property type="entry name" value="PAS_4"/>
</dbReference>
<dbReference type="SUPFAM" id="SSF55073">
    <property type="entry name" value="Nucleotide cyclase"/>
    <property type="match status" value="1"/>
</dbReference>
<dbReference type="InterPro" id="IPR035965">
    <property type="entry name" value="PAS-like_dom_sf"/>
</dbReference>
<dbReference type="InterPro" id="IPR000700">
    <property type="entry name" value="PAS-assoc_C"/>
</dbReference>
<dbReference type="GO" id="GO:0071111">
    <property type="term" value="F:cyclic-guanylate-specific phosphodiesterase activity"/>
    <property type="evidence" value="ECO:0007669"/>
    <property type="project" value="UniProtKB-EC"/>
</dbReference>
<dbReference type="SUPFAM" id="SSF55785">
    <property type="entry name" value="PYP-like sensor domain (PAS domain)"/>
    <property type="match status" value="2"/>
</dbReference>
<comment type="catalytic activity">
    <reaction evidence="1">
        <text>3',3'-c-di-GMP + H2O = 5'-phosphoguanylyl(3'-&gt;5')guanosine + H(+)</text>
        <dbReference type="Rhea" id="RHEA:24902"/>
        <dbReference type="ChEBI" id="CHEBI:15377"/>
        <dbReference type="ChEBI" id="CHEBI:15378"/>
        <dbReference type="ChEBI" id="CHEBI:58754"/>
        <dbReference type="ChEBI" id="CHEBI:58805"/>
        <dbReference type="EC" id="3.1.4.52"/>
    </reaction>
    <physiologicalReaction direction="left-to-right" evidence="1">
        <dbReference type="Rhea" id="RHEA:24903"/>
    </physiologicalReaction>
</comment>
<evidence type="ECO:0000313" key="7">
    <source>
        <dbReference type="Proteomes" id="UP000269265"/>
    </source>
</evidence>
<dbReference type="EMBL" id="RSED01000022">
    <property type="protein sequence ID" value="RRS02460.1"/>
    <property type="molecule type" value="Genomic_DNA"/>
</dbReference>
<dbReference type="PROSITE" id="PS50887">
    <property type="entry name" value="GGDEF"/>
    <property type="match status" value="1"/>
</dbReference>
<dbReference type="InterPro" id="IPR043128">
    <property type="entry name" value="Rev_trsase/Diguanyl_cyclase"/>
</dbReference>
<feature type="domain" description="GGDEF" evidence="5">
    <location>
        <begin position="355"/>
        <end position="488"/>
    </location>
</feature>
<dbReference type="PIRSF" id="PIRSF005925">
    <property type="entry name" value="Dos"/>
    <property type="match status" value="1"/>
</dbReference>
<dbReference type="Pfam" id="PF08448">
    <property type="entry name" value="PAS_4"/>
    <property type="match status" value="1"/>
</dbReference>
<dbReference type="Proteomes" id="UP000269265">
    <property type="component" value="Unassembled WGS sequence"/>
</dbReference>
<dbReference type="SMART" id="SM00091">
    <property type="entry name" value="PAS"/>
    <property type="match status" value="1"/>
</dbReference>
<dbReference type="InterPro" id="IPR052155">
    <property type="entry name" value="Biofilm_reg_signaling"/>
</dbReference>
<feature type="domain" description="PAC" evidence="3">
    <location>
        <begin position="270"/>
        <end position="322"/>
    </location>
</feature>
<sequence length="795" mass="88036">MYSTCIRRTVTACGSFGIEGLQAILVRHLQAGLALRQAWPRRCGAYRGNRGMSKQDTGADMPGVLEQLQKYRLVVEHTRNMVVITDAARRIEYVNPAYTAVTGWTLEEVRGCKPGRLLQGPRTNPDTVRHLSAALDKGCAVTGVELVNYNKQGDEYWVCLNIQPVLDAQGTVTHFVAIESDVTEQRRAREELVASERRLAEAQYLARMASFECDLSTHRMVWSRDSARVLALAPAALAGHFMEHVACLHPDDRDLLMDAYWAAASEGHSYEVEYRVPGEDGALRWLRERGHCLPGDEQLPNRLSGLIQDITLTKAAQDRIEYLALHDTLTGLANREQLKQLLRQHMLKGAHGQGEQLALLFMDLDRFKNINDSLGHHVGDEVLQILGARLREAVRASDVVCRLGGDEFVIVLVGVEDPQVVSRVASKLLGRVAQPLAVQGRELHVTGSLGVSLFPQDGNAVEELMRHADAAMYQAKARGRNTVAYFSPEINALSGERFELESQLRLALHRHELQLHYQPQFQADDGVLMGFEALLRWRTSTGRWVPPDTFIPLAEESGLIDDIGAWVLDQACAQWRAWRDAFGVSMRLAVNLSAHQLRRPGLVERIAALIERHGLPPRTLELELTETVAMHDPAASIELMRQLRDLGVCLAVDDFGTGYSSLAYLKALPLDRLKLDRSFVKDIETDPDDRAICSATIVLARTLGLEVVAEGVETLAQRDYLRNQGCDLMQGFLLGRPMSADDAGALLRGPASSVLSPPLPCQPHCAAEHECAKTCLSHSESSPCPTECLSCRPPT</sequence>
<evidence type="ECO:0000259" key="4">
    <source>
        <dbReference type="PROSITE" id="PS50883"/>
    </source>
</evidence>
<evidence type="ECO:0000259" key="3">
    <source>
        <dbReference type="PROSITE" id="PS50113"/>
    </source>
</evidence>
<feature type="domain" description="PAS" evidence="2">
    <location>
        <begin position="67"/>
        <end position="138"/>
    </location>
</feature>
<dbReference type="AlphaFoldDB" id="A0A426V6N3"/>
<evidence type="ECO:0000259" key="5">
    <source>
        <dbReference type="PROSITE" id="PS50887"/>
    </source>
</evidence>
<dbReference type="CDD" id="cd00130">
    <property type="entry name" value="PAS"/>
    <property type="match status" value="2"/>
</dbReference>
<dbReference type="PROSITE" id="PS50883">
    <property type="entry name" value="EAL"/>
    <property type="match status" value="1"/>
</dbReference>
<dbReference type="InterPro" id="IPR029787">
    <property type="entry name" value="Nucleotide_cyclase"/>
</dbReference>
<dbReference type="PROSITE" id="PS50113">
    <property type="entry name" value="PAC"/>
    <property type="match status" value="2"/>
</dbReference>
<dbReference type="GO" id="GO:0071732">
    <property type="term" value="P:cellular response to nitric oxide"/>
    <property type="evidence" value="ECO:0007669"/>
    <property type="project" value="UniProtKB-ARBA"/>
</dbReference>
<reference evidence="6 7" key="1">
    <citation type="submission" date="2018-12" db="EMBL/GenBank/DDBJ databases">
        <title>The whole draft genome of Aquabacterium sp. SJQ9.</title>
        <authorList>
            <person name="Sun L."/>
            <person name="Gao X."/>
            <person name="Chen W."/>
            <person name="Huang K."/>
        </authorList>
    </citation>
    <scope>NUCLEOTIDE SEQUENCE [LARGE SCALE GENOMIC DNA]</scope>
    <source>
        <strain evidence="6 7">SJQ9</strain>
    </source>
</reference>
<dbReference type="Pfam" id="PF00563">
    <property type="entry name" value="EAL"/>
    <property type="match status" value="1"/>
</dbReference>
<dbReference type="InterPro" id="IPR013655">
    <property type="entry name" value="PAS_fold_3"/>
</dbReference>
<evidence type="ECO:0000256" key="1">
    <source>
        <dbReference type="ARBA" id="ARBA00051114"/>
    </source>
</evidence>
<gene>
    <name evidence="6" type="ORF">EIP75_20540</name>
</gene>
<feature type="domain" description="PAC" evidence="3">
    <location>
        <begin position="142"/>
        <end position="194"/>
    </location>
</feature>
<name>A0A426V6N3_9BURK</name>
<dbReference type="InterPro" id="IPR000014">
    <property type="entry name" value="PAS"/>
</dbReference>
<dbReference type="PANTHER" id="PTHR44757:SF2">
    <property type="entry name" value="BIOFILM ARCHITECTURE MAINTENANCE PROTEIN MBAA"/>
    <property type="match status" value="1"/>
</dbReference>
<dbReference type="SMART" id="SM00086">
    <property type="entry name" value="PAC"/>
    <property type="match status" value="2"/>
</dbReference>
<dbReference type="Gene3D" id="3.20.20.450">
    <property type="entry name" value="EAL domain"/>
    <property type="match status" value="1"/>
</dbReference>